<dbReference type="EMBL" id="BMGY01000061">
    <property type="protein sequence ID" value="GGH90948.1"/>
    <property type="molecule type" value="Genomic_DNA"/>
</dbReference>
<evidence type="ECO:0000313" key="1">
    <source>
        <dbReference type="EMBL" id="GGH90948.1"/>
    </source>
</evidence>
<name>A0ABQ2AIM0_9BACT</name>
<dbReference type="Proteomes" id="UP000637774">
    <property type="component" value="Unassembled WGS sequence"/>
</dbReference>
<dbReference type="PANTHER" id="PTHR33361:SF16">
    <property type="entry name" value="DUF885 DOMAIN-CONTAINING PROTEIN"/>
    <property type="match status" value="1"/>
</dbReference>
<accession>A0ABQ2AIM0</accession>
<protein>
    <recommendedName>
        <fullName evidence="3">DUF885 domain-containing protein</fullName>
    </recommendedName>
</protein>
<evidence type="ECO:0000313" key="2">
    <source>
        <dbReference type="Proteomes" id="UP000637774"/>
    </source>
</evidence>
<gene>
    <name evidence="1" type="ORF">GCM10011495_37960</name>
</gene>
<proteinExistence type="predicted"/>
<reference evidence="2" key="1">
    <citation type="journal article" date="2019" name="Int. J. Syst. Evol. Microbiol.">
        <title>The Global Catalogue of Microorganisms (GCM) 10K type strain sequencing project: providing services to taxonomists for standard genome sequencing and annotation.</title>
        <authorList>
            <consortium name="The Broad Institute Genomics Platform"/>
            <consortium name="The Broad Institute Genome Sequencing Center for Infectious Disease"/>
            <person name="Wu L."/>
            <person name="Ma J."/>
        </authorList>
    </citation>
    <scope>NUCLEOTIDE SEQUENCE [LARGE SCALE GENOMIC DNA]</scope>
    <source>
        <strain evidence="2">CGMCC 1.14966</strain>
    </source>
</reference>
<dbReference type="InterPro" id="IPR010281">
    <property type="entry name" value="DUF885"/>
</dbReference>
<dbReference type="Pfam" id="PF05960">
    <property type="entry name" value="DUF885"/>
    <property type="match status" value="1"/>
</dbReference>
<dbReference type="PANTHER" id="PTHR33361">
    <property type="entry name" value="GLR0591 PROTEIN"/>
    <property type="match status" value="1"/>
</dbReference>
<organism evidence="1 2">
    <name type="scientific">Hymenobacter frigidus</name>
    <dbReference type="NCBI Taxonomy" id="1524095"/>
    <lineage>
        <taxon>Bacteria</taxon>
        <taxon>Pseudomonadati</taxon>
        <taxon>Bacteroidota</taxon>
        <taxon>Cytophagia</taxon>
        <taxon>Cytophagales</taxon>
        <taxon>Hymenobacteraceae</taxon>
        <taxon>Hymenobacter</taxon>
    </lineage>
</organism>
<evidence type="ECO:0008006" key="3">
    <source>
        <dbReference type="Google" id="ProtNLM"/>
    </source>
</evidence>
<comment type="caution">
    <text evidence="1">The sequence shown here is derived from an EMBL/GenBank/DDBJ whole genome shotgun (WGS) entry which is preliminary data.</text>
</comment>
<sequence length="560" mass="62631">MFAAYWNEQARLFPLAATAEGDNRYNDQFPNDQTQAFRDQLRVFYQTYQTRLRKTDRQALNAQDQTSCDILDYDLANKLAGLQQPVWMLPITQSNSLTNTLGLYGSGQGTQPFQTVQDYDNWLERVGHFPAWADSAIANFRRGMRAGVVLPRALVVKIIPQLESFVVTDPAKSLFNGPLTKFPAAFSAADRGRLTAAYQQTIRTQLVPAYTRLAQFLKTEYLPQARNSSGIGAVPGGPAMYAYAVHNWTTTARTPAQLSQTGLAEVKRLRAEMEKIKTQVGFPDDLPAFFKFLNTDPRFTPYHTQAEVLAGSAAIQARLAPHLPKLFGQVPRTGLEVRPTEAFRAAAASPQYTAGTSDGTRPGIFYVPILDATTFNTVTGPAMEGVFLHEAIPGHHYQRSLQQENTRLPAFRRFARYSAFSEGWGLYCESLGKELGLYTDPYQQMGALMLDIHRAIRLVTDVGLHTGAMTREQAIQYMLDNEALSEQFATAEIERYMANPGQALSYKAGQLKIRELRARYEQQLGKKFNLRAFHDELLAGGSMPLAVLEKTMNAWAARQR</sequence>
<keyword evidence="2" id="KW-1185">Reference proteome</keyword>